<keyword evidence="3" id="KW-1185">Reference proteome</keyword>
<feature type="region of interest" description="Disordered" evidence="1">
    <location>
        <begin position="121"/>
        <end position="249"/>
    </location>
</feature>
<organism evidence="2 3">
    <name type="scientific">Blattamonas nauphoetae</name>
    <dbReference type="NCBI Taxonomy" id="2049346"/>
    <lineage>
        <taxon>Eukaryota</taxon>
        <taxon>Metamonada</taxon>
        <taxon>Preaxostyla</taxon>
        <taxon>Oxymonadida</taxon>
        <taxon>Blattamonas</taxon>
    </lineage>
</organism>
<feature type="compositionally biased region" description="Basic residues" evidence="1">
    <location>
        <begin position="61"/>
        <end position="71"/>
    </location>
</feature>
<evidence type="ECO:0000256" key="1">
    <source>
        <dbReference type="SAM" id="MobiDB-lite"/>
    </source>
</evidence>
<feature type="region of interest" description="Disordered" evidence="1">
    <location>
        <begin position="1"/>
        <end position="90"/>
    </location>
</feature>
<name>A0ABQ9X7G6_9EUKA</name>
<evidence type="ECO:0000313" key="3">
    <source>
        <dbReference type="Proteomes" id="UP001281761"/>
    </source>
</evidence>
<feature type="compositionally biased region" description="Basic and acidic residues" evidence="1">
    <location>
        <begin position="323"/>
        <end position="333"/>
    </location>
</feature>
<gene>
    <name evidence="2" type="ORF">BLNAU_18156</name>
</gene>
<proteinExistence type="predicted"/>
<feature type="compositionally biased region" description="Basic and acidic residues" evidence="1">
    <location>
        <begin position="351"/>
        <end position="364"/>
    </location>
</feature>
<feature type="compositionally biased region" description="Basic and acidic residues" evidence="1">
    <location>
        <begin position="390"/>
        <end position="399"/>
    </location>
</feature>
<dbReference type="EMBL" id="JARBJD010000215">
    <property type="protein sequence ID" value="KAK2946932.1"/>
    <property type="molecule type" value="Genomic_DNA"/>
</dbReference>
<sequence length="399" mass="45941">MSTEDQSIQNKPPTPEPEKSNGPEDSGPPMESPSKESPRTGRTHRDRGGGNEPGQTDRGNRTKRTHDRRHSPTNSTIPYRKKQTKIVQTTAVDAKIKSAKTADDMPANPYRDDRILFFLGKPKHKAPGDKNASVEEAFSRSQSQMQKDSPRKSRQKGNEVLQDIITIEPSLEASPYAADPRQVKKAKNEKNFVPVPLPCPGSLVEPFLPKKTKRKKEKQQDETKGEDLSSTGKLSINSPMFKRTRNEEEYDWRQDIRDEVWDECFERIEERIELEVVSEKKVNTVRDRYIEQEQNRLKNIQKKLEEREKKMEEAKKRRLTQTDLRKLDNDKKSSPKTKRGHNTSPRRGQVKKQEMKKEDEHHDDGDEVIIQEGEGDHVEGIEELNDDYDGDRSSQKIGP</sequence>
<feature type="region of interest" description="Disordered" evidence="1">
    <location>
        <begin position="308"/>
        <end position="399"/>
    </location>
</feature>
<reference evidence="2 3" key="1">
    <citation type="journal article" date="2022" name="bioRxiv">
        <title>Genomics of Preaxostyla Flagellates Illuminates Evolutionary Transitions and the Path Towards Mitochondrial Loss.</title>
        <authorList>
            <person name="Novak L.V.F."/>
            <person name="Treitli S.C."/>
            <person name="Pyrih J."/>
            <person name="Halakuc P."/>
            <person name="Pipaliya S.V."/>
            <person name="Vacek V."/>
            <person name="Brzon O."/>
            <person name="Soukal P."/>
            <person name="Eme L."/>
            <person name="Dacks J.B."/>
            <person name="Karnkowska A."/>
            <person name="Elias M."/>
            <person name="Hampl V."/>
        </authorList>
    </citation>
    <scope>NUCLEOTIDE SEQUENCE [LARGE SCALE GENOMIC DNA]</scope>
    <source>
        <strain evidence="2">NAU3</strain>
        <tissue evidence="2">Gut</tissue>
    </source>
</reference>
<feature type="compositionally biased region" description="Basic and acidic residues" evidence="1">
    <location>
        <begin position="218"/>
        <end position="227"/>
    </location>
</feature>
<accession>A0ABQ9X7G6</accession>
<protein>
    <submittedName>
        <fullName evidence="2">Uncharacterized protein</fullName>
    </submittedName>
</protein>
<feature type="compositionally biased region" description="Polar residues" evidence="1">
    <location>
        <begin position="1"/>
        <end position="11"/>
    </location>
</feature>
<dbReference type="Proteomes" id="UP001281761">
    <property type="component" value="Unassembled WGS sequence"/>
</dbReference>
<feature type="compositionally biased region" description="Polar residues" evidence="1">
    <location>
        <begin position="228"/>
        <end position="238"/>
    </location>
</feature>
<comment type="caution">
    <text evidence="2">The sequence shown here is derived from an EMBL/GenBank/DDBJ whole genome shotgun (WGS) entry which is preliminary data.</text>
</comment>
<evidence type="ECO:0000313" key="2">
    <source>
        <dbReference type="EMBL" id="KAK2946932.1"/>
    </source>
</evidence>